<name>A0A3M7SW06_BRAPC</name>
<organism evidence="1 2">
    <name type="scientific">Brachionus plicatilis</name>
    <name type="common">Marine rotifer</name>
    <name type="synonym">Brachionus muelleri</name>
    <dbReference type="NCBI Taxonomy" id="10195"/>
    <lineage>
        <taxon>Eukaryota</taxon>
        <taxon>Metazoa</taxon>
        <taxon>Spiralia</taxon>
        <taxon>Gnathifera</taxon>
        <taxon>Rotifera</taxon>
        <taxon>Eurotatoria</taxon>
        <taxon>Monogononta</taxon>
        <taxon>Pseudotrocha</taxon>
        <taxon>Ploima</taxon>
        <taxon>Brachionidae</taxon>
        <taxon>Brachionus</taxon>
    </lineage>
</organism>
<evidence type="ECO:0000313" key="1">
    <source>
        <dbReference type="EMBL" id="RNA39946.1"/>
    </source>
</evidence>
<keyword evidence="2" id="KW-1185">Reference proteome</keyword>
<accession>A0A3M7SW06</accession>
<dbReference type="EMBL" id="REGN01000696">
    <property type="protein sequence ID" value="RNA39946.1"/>
    <property type="molecule type" value="Genomic_DNA"/>
</dbReference>
<reference evidence="1 2" key="1">
    <citation type="journal article" date="2018" name="Sci. Rep.">
        <title>Genomic signatures of local adaptation to the degree of environmental predictability in rotifers.</title>
        <authorList>
            <person name="Franch-Gras L."/>
            <person name="Hahn C."/>
            <person name="Garcia-Roger E.M."/>
            <person name="Carmona M.J."/>
            <person name="Serra M."/>
            <person name="Gomez A."/>
        </authorList>
    </citation>
    <scope>NUCLEOTIDE SEQUENCE [LARGE SCALE GENOMIC DNA]</scope>
    <source>
        <strain evidence="1">HYR1</strain>
    </source>
</reference>
<evidence type="ECO:0000313" key="2">
    <source>
        <dbReference type="Proteomes" id="UP000276133"/>
    </source>
</evidence>
<gene>
    <name evidence="1" type="ORF">BpHYR1_030972</name>
</gene>
<dbReference type="Proteomes" id="UP000276133">
    <property type="component" value="Unassembled WGS sequence"/>
</dbReference>
<dbReference type="AlphaFoldDB" id="A0A3M7SW06"/>
<protein>
    <submittedName>
        <fullName evidence="1">Uncharacterized protein</fullName>
    </submittedName>
</protein>
<comment type="caution">
    <text evidence="1">The sequence shown here is derived from an EMBL/GenBank/DDBJ whole genome shotgun (WGS) entry which is preliminary data.</text>
</comment>
<sequence length="86" mass="10464">MCTEKIIYRLFNTDYDNLNYMSLVLSRHFLLIKTIPKNKFFKEDLIKKLILRILDIKYFDKDENSIYCFQKLKSKQNEALISIKSY</sequence>
<proteinExistence type="predicted"/>